<dbReference type="SMART" id="SM00342">
    <property type="entry name" value="HTH_ARAC"/>
    <property type="match status" value="1"/>
</dbReference>
<sequence>MNYIVSVTKAIAYIEDHLIEKTTAEEIAEWVGYSPYHFHRIFQSVTRNTVSDYIRRRRLTHAAYDLFHSDLRIVEIAIKYQFESQEAFTRAFQKMFAISPGRFRKQTNMKDTLFRTMEKKALDETGMRHLLYGVTLDPLIINKEKRYLVGMELRGLNSREIGKLWSSFRQRVAEIERRRDPESTFYALIMLTGVQWEVSYTACVEVSEEGQIPEGMVNKVLPTATYAVFTHRGSLDRITDTFYYIYNTWLPKSGRTRTNDPEFVRYDHRYLGPTNDDSEFDIYIPIGPIL</sequence>
<dbReference type="EMBL" id="JAOQIO010000067">
    <property type="protein sequence ID" value="MCU6793786.1"/>
    <property type="molecule type" value="Genomic_DNA"/>
</dbReference>
<dbReference type="PANTHER" id="PTHR47504:SF5">
    <property type="entry name" value="RIGHT ORIGIN-BINDING PROTEIN"/>
    <property type="match status" value="1"/>
</dbReference>
<keyword evidence="2" id="KW-0238">DNA-binding</keyword>
<dbReference type="Gene3D" id="3.20.80.10">
    <property type="entry name" value="Regulatory factor, effector binding domain"/>
    <property type="match status" value="1"/>
</dbReference>
<dbReference type="Proteomes" id="UP001652445">
    <property type="component" value="Unassembled WGS sequence"/>
</dbReference>
<dbReference type="SMART" id="SM00871">
    <property type="entry name" value="AraC_E_bind"/>
    <property type="match status" value="1"/>
</dbReference>
<dbReference type="InterPro" id="IPR010499">
    <property type="entry name" value="AraC_E-bd"/>
</dbReference>
<keyword evidence="1" id="KW-0805">Transcription regulation</keyword>
<protein>
    <submittedName>
        <fullName evidence="5">AraC family transcriptional regulator</fullName>
    </submittedName>
</protein>
<dbReference type="Pfam" id="PF06445">
    <property type="entry name" value="GyrI-like"/>
    <property type="match status" value="1"/>
</dbReference>
<dbReference type="RefSeq" id="WP_262685019.1">
    <property type="nucleotide sequence ID" value="NZ_JAOQIO010000067.1"/>
</dbReference>
<dbReference type="Pfam" id="PF12833">
    <property type="entry name" value="HTH_18"/>
    <property type="match status" value="1"/>
</dbReference>
<dbReference type="SUPFAM" id="SSF55136">
    <property type="entry name" value="Probable bacterial effector-binding domain"/>
    <property type="match status" value="1"/>
</dbReference>
<evidence type="ECO:0000313" key="6">
    <source>
        <dbReference type="Proteomes" id="UP001652445"/>
    </source>
</evidence>
<dbReference type="InterPro" id="IPR050959">
    <property type="entry name" value="MarA-like"/>
</dbReference>
<evidence type="ECO:0000259" key="4">
    <source>
        <dbReference type="PROSITE" id="PS01124"/>
    </source>
</evidence>
<evidence type="ECO:0000313" key="5">
    <source>
        <dbReference type="EMBL" id="MCU6793786.1"/>
    </source>
</evidence>
<comment type="caution">
    <text evidence="5">The sequence shown here is derived from an EMBL/GenBank/DDBJ whole genome shotgun (WGS) entry which is preliminary data.</text>
</comment>
<dbReference type="InterPro" id="IPR029442">
    <property type="entry name" value="GyrI-like"/>
</dbReference>
<dbReference type="PROSITE" id="PS01124">
    <property type="entry name" value="HTH_ARAC_FAMILY_2"/>
    <property type="match status" value="1"/>
</dbReference>
<reference evidence="5 6" key="1">
    <citation type="submission" date="2022-09" db="EMBL/GenBank/DDBJ databases">
        <authorList>
            <person name="Han X.L."/>
            <person name="Wang Q."/>
            <person name="Lu T."/>
        </authorList>
    </citation>
    <scope>NUCLEOTIDE SEQUENCE [LARGE SCALE GENOMIC DNA]</scope>
    <source>
        <strain evidence="5 6">WQ 127069</strain>
    </source>
</reference>
<dbReference type="Gene3D" id="1.10.10.60">
    <property type="entry name" value="Homeodomain-like"/>
    <property type="match status" value="2"/>
</dbReference>
<evidence type="ECO:0000256" key="2">
    <source>
        <dbReference type="ARBA" id="ARBA00023125"/>
    </source>
</evidence>
<proteinExistence type="predicted"/>
<feature type="domain" description="HTH araC/xylS-type" evidence="4">
    <location>
        <begin position="8"/>
        <end position="106"/>
    </location>
</feature>
<keyword evidence="6" id="KW-1185">Reference proteome</keyword>
<dbReference type="InterPro" id="IPR018060">
    <property type="entry name" value="HTH_AraC"/>
</dbReference>
<accession>A0ABT2UGL7</accession>
<dbReference type="SUPFAM" id="SSF46689">
    <property type="entry name" value="Homeodomain-like"/>
    <property type="match status" value="2"/>
</dbReference>
<gene>
    <name evidence="5" type="ORF">OB236_16900</name>
</gene>
<dbReference type="PROSITE" id="PS00041">
    <property type="entry name" value="HTH_ARAC_FAMILY_1"/>
    <property type="match status" value="1"/>
</dbReference>
<dbReference type="InterPro" id="IPR009057">
    <property type="entry name" value="Homeodomain-like_sf"/>
</dbReference>
<dbReference type="PANTHER" id="PTHR47504">
    <property type="entry name" value="RIGHT ORIGIN-BINDING PROTEIN"/>
    <property type="match status" value="1"/>
</dbReference>
<organism evidence="5 6">
    <name type="scientific">Paenibacillus baimaensis</name>
    <dbReference type="NCBI Taxonomy" id="2982185"/>
    <lineage>
        <taxon>Bacteria</taxon>
        <taxon>Bacillati</taxon>
        <taxon>Bacillota</taxon>
        <taxon>Bacilli</taxon>
        <taxon>Bacillales</taxon>
        <taxon>Paenibacillaceae</taxon>
        <taxon>Paenibacillus</taxon>
    </lineage>
</organism>
<dbReference type="InterPro" id="IPR011256">
    <property type="entry name" value="Reg_factor_effector_dom_sf"/>
</dbReference>
<evidence type="ECO:0000256" key="1">
    <source>
        <dbReference type="ARBA" id="ARBA00023015"/>
    </source>
</evidence>
<keyword evidence="3" id="KW-0804">Transcription</keyword>
<name>A0ABT2UGL7_9BACL</name>
<dbReference type="InterPro" id="IPR018062">
    <property type="entry name" value="HTH_AraC-typ_CS"/>
</dbReference>
<evidence type="ECO:0000256" key="3">
    <source>
        <dbReference type="ARBA" id="ARBA00023163"/>
    </source>
</evidence>